<gene>
    <name evidence="2" type="ORF">FLP_14375</name>
</gene>
<feature type="transmembrane region" description="Helical" evidence="1">
    <location>
        <begin position="138"/>
        <end position="158"/>
    </location>
</feature>
<comment type="caution">
    <text evidence="2">The sequence shown here is derived from an EMBL/GenBank/DDBJ whole genome shotgun (WGS) entry which is preliminary data.</text>
</comment>
<evidence type="ECO:0008006" key="4">
    <source>
        <dbReference type="Google" id="ProtNLM"/>
    </source>
</evidence>
<keyword evidence="1" id="KW-1133">Transmembrane helix</keyword>
<evidence type="ECO:0000313" key="2">
    <source>
        <dbReference type="EMBL" id="OCB73853.1"/>
    </source>
</evidence>
<accession>A0ABX2XIP7</accession>
<evidence type="ECO:0000313" key="3">
    <source>
        <dbReference type="Proteomes" id="UP000093343"/>
    </source>
</evidence>
<keyword evidence="3" id="KW-1185">Reference proteome</keyword>
<feature type="transmembrane region" description="Helical" evidence="1">
    <location>
        <begin position="97"/>
        <end position="118"/>
    </location>
</feature>
<dbReference type="Proteomes" id="UP000093343">
    <property type="component" value="Unassembled WGS sequence"/>
</dbReference>
<proteinExistence type="predicted"/>
<keyword evidence="1" id="KW-0812">Transmembrane</keyword>
<organism evidence="2 3">
    <name type="scientific">Flavobacterium piscis</name>
    <dbReference type="NCBI Taxonomy" id="1114874"/>
    <lineage>
        <taxon>Bacteria</taxon>
        <taxon>Pseudomonadati</taxon>
        <taxon>Bacteroidota</taxon>
        <taxon>Flavobacteriia</taxon>
        <taxon>Flavobacteriales</taxon>
        <taxon>Flavobacteriaceae</taxon>
        <taxon>Flavobacterium</taxon>
    </lineage>
</organism>
<protein>
    <recommendedName>
        <fullName evidence="4">DUF2975 domain-containing protein</fullName>
    </recommendedName>
</protein>
<evidence type="ECO:0000256" key="1">
    <source>
        <dbReference type="SAM" id="Phobius"/>
    </source>
</evidence>
<reference evidence="3" key="1">
    <citation type="submission" date="2016-03" db="EMBL/GenBank/DDBJ databases">
        <title>Draft genome sequence of Paenibacillus glacialis DSM 22343.</title>
        <authorList>
            <person name="Shin S.-K."/>
            <person name="Yi H."/>
        </authorList>
    </citation>
    <scope>NUCLEOTIDE SEQUENCE [LARGE SCALE GENOMIC DNA]</scope>
    <source>
        <strain evidence="3">CCUG 60099</strain>
    </source>
</reference>
<feature type="transmembrane region" description="Helical" evidence="1">
    <location>
        <begin position="7"/>
        <end position="26"/>
    </location>
</feature>
<sequence length="173" mass="19975">MSIRTFWNIIIKILGLFLISGALVLVPQSISYSYYAFKSGDLIDVLSLAALNLILLSIYFVIIRLCIYKTNWITDKLKLDKGFETENIELNFDSTKIISIALIVIGGLLFIDNIPVLFREIMVFFQDKSLFKDYPKSGWLIFYFCKTIIGYLLMTNSFRIAKLLSDKKEKNEI</sequence>
<feature type="transmembrane region" description="Helical" evidence="1">
    <location>
        <begin position="46"/>
        <end position="67"/>
    </location>
</feature>
<dbReference type="RefSeq" id="WP_065450168.1">
    <property type="nucleotide sequence ID" value="NZ_LVEN01000027.1"/>
</dbReference>
<keyword evidence="1" id="KW-0472">Membrane</keyword>
<dbReference type="EMBL" id="LVEN01000027">
    <property type="protein sequence ID" value="OCB73853.1"/>
    <property type="molecule type" value="Genomic_DNA"/>
</dbReference>
<name>A0ABX2XIP7_9FLAO</name>